<dbReference type="EMBL" id="CP066308">
    <property type="protein sequence ID" value="QQE76226.1"/>
    <property type="molecule type" value="Genomic_DNA"/>
</dbReference>
<dbReference type="KEGG" id="bcop:JD108_10360"/>
<sequence>MNLDVPMLYTKMKDLVIASTKVAHVQLGNSLEHALLVLIKSGYSAIPVLDHSYRLHGQVSTTLIMNKILGLERIEYEKMADYTVDEVMTTKIARMKYSEEFMKALELSINHPFICIEDDDGVFQGILTRKSILALVYRHFRQLPFPAVEGQTSSSDAT</sequence>
<dbReference type="SUPFAM" id="SSF54631">
    <property type="entry name" value="CBS-domain pair"/>
    <property type="match status" value="1"/>
</dbReference>
<dbReference type="EMBL" id="CP073708">
    <property type="protein sequence ID" value="QUO43255.1"/>
    <property type="molecule type" value="Genomic_DNA"/>
</dbReference>
<keyword evidence="1" id="KW-0129">CBS domain</keyword>
<dbReference type="RefSeq" id="WP_198829730.1">
    <property type="nucleotide sequence ID" value="NZ_CP066308.1"/>
</dbReference>
<gene>
    <name evidence="3" type="ORF">JD108_10360</name>
    <name evidence="4" type="ORF">KDJ56_10055</name>
</gene>
<organism evidence="3 5">
    <name type="scientific">Brevibacillus composti</name>
    <dbReference type="NCBI Taxonomy" id="2796470"/>
    <lineage>
        <taxon>Bacteria</taxon>
        <taxon>Bacillati</taxon>
        <taxon>Bacillota</taxon>
        <taxon>Bacilli</taxon>
        <taxon>Bacillales</taxon>
        <taxon>Paenibacillaceae</taxon>
        <taxon>Brevibacillus</taxon>
    </lineage>
</organism>
<dbReference type="InterPro" id="IPR000644">
    <property type="entry name" value="CBS_dom"/>
</dbReference>
<dbReference type="Proteomes" id="UP000677234">
    <property type="component" value="Chromosome"/>
</dbReference>
<dbReference type="CDD" id="cd04643">
    <property type="entry name" value="CBS_pair_bac"/>
    <property type="match status" value="1"/>
</dbReference>
<dbReference type="InterPro" id="IPR051257">
    <property type="entry name" value="Diverse_CBS-Domain"/>
</dbReference>
<evidence type="ECO:0000256" key="1">
    <source>
        <dbReference type="ARBA" id="ARBA00023122"/>
    </source>
</evidence>
<dbReference type="InterPro" id="IPR046342">
    <property type="entry name" value="CBS_dom_sf"/>
</dbReference>
<keyword evidence="6" id="KW-1185">Reference proteome</keyword>
<proteinExistence type="predicted"/>
<dbReference type="Gene3D" id="3.10.580.10">
    <property type="entry name" value="CBS-domain"/>
    <property type="match status" value="1"/>
</dbReference>
<dbReference type="PANTHER" id="PTHR43080:SF30">
    <property type="entry name" value="CYCLIC DI-AMP RECEPTOR B"/>
    <property type="match status" value="1"/>
</dbReference>
<dbReference type="InterPro" id="IPR048125">
    <property type="entry name" value="CBS_CbpB"/>
</dbReference>
<dbReference type="Pfam" id="PF00571">
    <property type="entry name" value="CBS"/>
    <property type="match status" value="1"/>
</dbReference>
<evidence type="ECO:0000313" key="5">
    <source>
        <dbReference type="Proteomes" id="UP000595847"/>
    </source>
</evidence>
<name>A0A7T5EP82_9BACL</name>
<dbReference type="NCBIfam" id="NF041630">
    <property type="entry name" value="CBS_CbpB"/>
    <property type="match status" value="1"/>
</dbReference>
<evidence type="ECO:0000259" key="2">
    <source>
        <dbReference type="Pfam" id="PF00571"/>
    </source>
</evidence>
<reference evidence="3 5" key="1">
    <citation type="submission" date="2020-12" db="EMBL/GenBank/DDBJ databases">
        <title>strain FJAT-54423T represents a novel species of the genus Brevibacillus.</title>
        <authorList>
            <person name="Tang R."/>
        </authorList>
    </citation>
    <scope>NUCLEOTIDE SEQUENCE [LARGE SCALE GENOMIC DNA]</scope>
    <source>
        <strain evidence="3 5">FJAT-54423</strain>
    </source>
</reference>
<dbReference type="AlphaFoldDB" id="A0A7T5EP82"/>
<protein>
    <submittedName>
        <fullName evidence="3">CBS domain-containing protein</fullName>
    </submittedName>
</protein>
<reference evidence="4" key="2">
    <citation type="submission" date="2021-04" db="EMBL/GenBank/DDBJ databases">
        <title>Brevibacillus composti FJAT-54423, complete genome.</title>
        <authorList>
            <person name="Tang R."/>
        </authorList>
    </citation>
    <scope>NUCLEOTIDE SEQUENCE</scope>
    <source>
        <strain evidence="4">FJAT-54424</strain>
    </source>
</reference>
<evidence type="ECO:0000313" key="3">
    <source>
        <dbReference type="EMBL" id="QQE76226.1"/>
    </source>
</evidence>
<dbReference type="Proteomes" id="UP000595847">
    <property type="component" value="Chromosome"/>
</dbReference>
<dbReference type="PANTHER" id="PTHR43080">
    <property type="entry name" value="CBS DOMAIN-CONTAINING PROTEIN CBSX3, MITOCHONDRIAL"/>
    <property type="match status" value="1"/>
</dbReference>
<evidence type="ECO:0000313" key="4">
    <source>
        <dbReference type="EMBL" id="QUO43255.1"/>
    </source>
</evidence>
<feature type="domain" description="CBS" evidence="2">
    <location>
        <begin position="17"/>
        <end position="68"/>
    </location>
</feature>
<accession>A0A7T5EP82</accession>
<evidence type="ECO:0000313" key="6">
    <source>
        <dbReference type="Proteomes" id="UP000677234"/>
    </source>
</evidence>